<organism evidence="1">
    <name type="scientific">Physcomitrium patens</name>
    <name type="common">Spreading-leaved earth moss</name>
    <name type="synonym">Physcomitrella patens</name>
    <dbReference type="NCBI Taxonomy" id="3218"/>
    <lineage>
        <taxon>Eukaryota</taxon>
        <taxon>Viridiplantae</taxon>
        <taxon>Streptophyta</taxon>
        <taxon>Embryophyta</taxon>
        <taxon>Bryophyta</taxon>
        <taxon>Bryophytina</taxon>
        <taxon>Bryopsida</taxon>
        <taxon>Funariidae</taxon>
        <taxon>Funariales</taxon>
        <taxon>Funariaceae</taxon>
        <taxon>Physcomitrium</taxon>
    </lineage>
</organism>
<dbReference type="EnsemblPlants" id="Pp3c8_11850V3.1">
    <property type="protein sequence ID" value="PAC:32964830.CDS.1"/>
    <property type="gene ID" value="Pp3c8_11850"/>
</dbReference>
<sequence>MQTFACRRWKKGKNQEKSCYVKLQRLLNTTTDRLRGSKGGEKVEMKVTSIVI</sequence>
<dbReference type="AlphaFoldDB" id="A0A2K1K6V6"/>
<name>A0A2K1K6V6_PHYPA</name>
<accession>A0A2K1K6V6</accession>
<keyword evidence="3" id="KW-1185">Reference proteome</keyword>
<evidence type="ECO:0000313" key="1">
    <source>
        <dbReference type="EMBL" id="PNR49511.1"/>
    </source>
</evidence>
<dbReference type="EMBL" id="ABEU02000008">
    <property type="protein sequence ID" value="PNR49511.1"/>
    <property type="molecule type" value="Genomic_DNA"/>
</dbReference>
<reference evidence="1 3" key="2">
    <citation type="journal article" date="2018" name="Plant J.">
        <title>The Physcomitrella patens chromosome-scale assembly reveals moss genome structure and evolution.</title>
        <authorList>
            <person name="Lang D."/>
            <person name="Ullrich K.K."/>
            <person name="Murat F."/>
            <person name="Fuchs J."/>
            <person name="Jenkins J."/>
            <person name="Haas F.B."/>
            <person name="Piednoel M."/>
            <person name="Gundlach H."/>
            <person name="Van Bel M."/>
            <person name="Meyberg R."/>
            <person name="Vives C."/>
            <person name="Morata J."/>
            <person name="Symeonidi A."/>
            <person name="Hiss M."/>
            <person name="Muchero W."/>
            <person name="Kamisugi Y."/>
            <person name="Saleh O."/>
            <person name="Blanc G."/>
            <person name="Decker E.L."/>
            <person name="van Gessel N."/>
            <person name="Grimwood J."/>
            <person name="Hayes R.D."/>
            <person name="Graham S.W."/>
            <person name="Gunter L.E."/>
            <person name="McDaniel S.F."/>
            <person name="Hoernstein S.N.W."/>
            <person name="Larsson A."/>
            <person name="Li F.W."/>
            <person name="Perroud P.F."/>
            <person name="Phillips J."/>
            <person name="Ranjan P."/>
            <person name="Rokshar D.S."/>
            <person name="Rothfels C.J."/>
            <person name="Schneider L."/>
            <person name="Shu S."/>
            <person name="Stevenson D.W."/>
            <person name="Thummler F."/>
            <person name="Tillich M."/>
            <person name="Villarreal Aguilar J.C."/>
            <person name="Widiez T."/>
            <person name="Wong G.K."/>
            <person name="Wymore A."/>
            <person name="Zhang Y."/>
            <person name="Zimmer A.D."/>
            <person name="Quatrano R.S."/>
            <person name="Mayer K.F.X."/>
            <person name="Goodstein D."/>
            <person name="Casacuberta J.M."/>
            <person name="Vandepoele K."/>
            <person name="Reski R."/>
            <person name="Cuming A.C."/>
            <person name="Tuskan G.A."/>
            <person name="Maumus F."/>
            <person name="Salse J."/>
            <person name="Schmutz J."/>
            <person name="Rensing S.A."/>
        </authorList>
    </citation>
    <scope>NUCLEOTIDE SEQUENCE [LARGE SCALE GENOMIC DNA]</scope>
    <source>
        <strain evidence="2 3">cv. Gransden 2004</strain>
    </source>
</reference>
<reference evidence="2" key="3">
    <citation type="submission" date="2020-12" db="UniProtKB">
        <authorList>
            <consortium name="EnsemblPlants"/>
        </authorList>
    </citation>
    <scope>IDENTIFICATION</scope>
</reference>
<evidence type="ECO:0000313" key="2">
    <source>
        <dbReference type="EnsemblPlants" id="PAC:32964830.CDS.1"/>
    </source>
</evidence>
<gene>
    <name evidence="1" type="ORF">PHYPA_011407</name>
</gene>
<dbReference type="Proteomes" id="UP000006727">
    <property type="component" value="Chromosome 8"/>
</dbReference>
<protein>
    <submittedName>
        <fullName evidence="1 2">Uncharacterized protein</fullName>
    </submittedName>
</protein>
<evidence type="ECO:0000313" key="3">
    <source>
        <dbReference type="Proteomes" id="UP000006727"/>
    </source>
</evidence>
<dbReference type="InParanoid" id="A0A2K1K6V6"/>
<dbReference type="Gramene" id="Pp3c8_11850V3.1">
    <property type="protein sequence ID" value="PAC:32964830.CDS.1"/>
    <property type="gene ID" value="Pp3c8_11850"/>
</dbReference>
<reference evidence="1 3" key="1">
    <citation type="journal article" date="2008" name="Science">
        <title>The Physcomitrella genome reveals evolutionary insights into the conquest of land by plants.</title>
        <authorList>
            <person name="Rensing S."/>
            <person name="Lang D."/>
            <person name="Zimmer A."/>
            <person name="Terry A."/>
            <person name="Salamov A."/>
            <person name="Shapiro H."/>
            <person name="Nishiyama T."/>
            <person name="Perroud P.-F."/>
            <person name="Lindquist E."/>
            <person name="Kamisugi Y."/>
            <person name="Tanahashi T."/>
            <person name="Sakakibara K."/>
            <person name="Fujita T."/>
            <person name="Oishi K."/>
            <person name="Shin-I T."/>
            <person name="Kuroki Y."/>
            <person name="Toyoda A."/>
            <person name="Suzuki Y."/>
            <person name="Hashimoto A."/>
            <person name="Yamaguchi K."/>
            <person name="Sugano A."/>
            <person name="Kohara Y."/>
            <person name="Fujiyama A."/>
            <person name="Anterola A."/>
            <person name="Aoki S."/>
            <person name="Ashton N."/>
            <person name="Barbazuk W.B."/>
            <person name="Barker E."/>
            <person name="Bennetzen J."/>
            <person name="Bezanilla M."/>
            <person name="Blankenship R."/>
            <person name="Cho S.H."/>
            <person name="Dutcher S."/>
            <person name="Estelle M."/>
            <person name="Fawcett J.A."/>
            <person name="Gundlach H."/>
            <person name="Hanada K."/>
            <person name="Heyl A."/>
            <person name="Hicks K.A."/>
            <person name="Hugh J."/>
            <person name="Lohr M."/>
            <person name="Mayer K."/>
            <person name="Melkozernov A."/>
            <person name="Murata T."/>
            <person name="Nelson D."/>
            <person name="Pils B."/>
            <person name="Prigge M."/>
            <person name="Reiss B."/>
            <person name="Renner T."/>
            <person name="Rombauts S."/>
            <person name="Rushton P."/>
            <person name="Sanderfoot A."/>
            <person name="Schween G."/>
            <person name="Shiu S.-H."/>
            <person name="Stueber K."/>
            <person name="Theodoulou F.L."/>
            <person name="Tu H."/>
            <person name="Van de Peer Y."/>
            <person name="Verrier P.J."/>
            <person name="Waters E."/>
            <person name="Wood A."/>
            <person name="Yang L."/>
            <person name="Cove D."/>
            <person name="Cuming A."/>
            <person name="Hasebe M."/>
            <person name="Lucas S."/>
            <person name="Mishler D.B."/>
            <person name="Reski R."/>
            <person name="Grigoriev I."/>
            <person name="Quatrano R.S."/>
            <person name="Boore J.L."/>
        </authorList>
    </citation>
    <scope>NUCLEOTIDE SEQUENCE [LARGE SCALE GENOMIC DNA]</scope>
    <source>
        <strain evidence="2 3">cv. Gransden 2004</strain>
    </source>
</reference>
<proteinExistence type="predicted"/>